<sequence length="135" mass="13584">MVAEAGNVLLLPAQARLGGGGLAAVTLALGATAALTVLMAWAGATGRLAPNPFLGIRTSRTRASERAWYHVHRAAAPWCVVASVVLAAGTVAPLFLGNGMAQAAVFLGASALYLLVLCAGVVRAGRTVPPEDPGE</sequence>
<name>A0A543NL41_9ACTN</name>
<keyword evidence="1" id="KW-0472">Membrane</keyword>
<dbReference type="EMBL" id="VFQC01000001">
    <property type="protein sequence ID" value="TQN32540.1"/>
    <property type="molecule type" value="Genomic_DNA"/>
</dbReference>
<feature type="transmembrane region" description="Helical" evidence="1">
    <location>
        <begin position="75"/>
        <end position="96"/>
    </location>
</feature>
<evidence type="ECO:0000313" key="3">
    <source>
        <dbReference type="Proteomes" id="UP000317422"/>
    </source>
</evidence>
<feature type="transmembrane region" description="Helical" evidence="1">
    <location>
        <begin position="103"/>
        <end position="122"/>
    </location>
</feature>
<accession>A0A543NL41</accession>
<dbReference type="InterPro" id="IPR025962">
    <property type="entry name" value="SdpI/YhfL"/>
</dbReference>
<protein>
    <submittedName>
        <fullName evidence="2">SdpI/YhfL family protein</fullName>
    </submittedName>
</protein>
<gene>
    <name evidence="2" type="ORF">FHX37_2510</name>
</gene>
<evidence type="ECO:0000256" key="1">
    <source>
        <dbReference type="SAM" id="Phobius"/>
    </source>
</evidence>
<comment type="caution">
    <text evidence="2">The sequence shown here is derived from an EMBL/GenBank/DDBJ whole genome shotgun (WGS) entry which is preliminary data.</text>
</comment>
<reference evidence="2 3" key="1">
    <citation type="submission" date="2019-06" db="EMBL/GenBank/DDBJ databases">
        <title>Sequencing the genomes of 1000 actinobacteria strains.</title>
        <authorList>
            <person name="Klenk H.-P."/>
        </authorList>
    </citation>
    <scope>NUCLEOTIDE SEQUENCE [LARGE SCALE GENOMIC DNA]</scope>
    <source>
        <strain evidence="2 3">DSM 45015</strain>
    </source>
</reference>
<evidence type="ECO:0000313" key="2">
    <source>
        <dbReference type="EMBL" id="TQN32540.1"/>
    </source>
</evidence>
<keyword evidence="1" id="KW-0812">Transmembrane</keyword>
<feature type="transmembrane region" description="Helical" evidence="1">
    <location>
        <begin position="21"/>
        <end position="44"/>
    </location>
</feature>
<dbReference type="Proteomes" id="UP000317422">
    <property type="component" value="Unassembled WGS sequence"/>
</dbReference>
<keyword evidence="3" id="KW-1185">Reference proteome</keyword>
<organism evidence="2 3">
    <name type="scientific">Haloactinospora alba</name>
    <dbReference type="NCBI Taxonomy" id="405555"/>
    <lineage>
        <taxon>Bacteria</taxon>
        <taxon>Bacillati</taxon>
        <taxon>Actinomycetota</taxon>
        <taxon>Actinomycetes</taxon>
        <taxon>Streptosporangiales</taxon>
        <taxon>Nocardiopsidaceae</taxon>
        <taxon>Haloactinospora</taxon>
    </lineage>
</organism>
<dbReference type="Pfam" id="PF13630">
    <property type="entry name" value="SdpI"/>
    <property type="match status" value="1"/>
</dbReference>
<proteinExistence type="predicted"/>
<keyword evidence="1" id="KW-1133">Transmembrane helix</keyword>
<dbReference type="AlphaFoldDB" id="A0A543NL41"/>